<dbReference type="RefSeq" id="WP_160657034.1">
    <property type="nucleotide sequence ID" value="NZ_JBHRWU010000001.1"/>
</dbReference>
<dbReference type="EMBL" id="WUUK01000004">
    <property type="protein sequence ID" value="MXQ51807.1"/>
    <property type="molecule type" value="Genomic_DNA"/>
</dbReference>
<evidence type="ECO:0000313" key="1">
    <source>
        <dbReference type="EMBL" id="MXQ51807.1"/>
    </source>
</evidence>
<dbReference type="Proteomes" id="UP000436284">
    <property type="component" value="Unassembled WGS sequence"/>
</dbReference>
<proteinExistence type="predicted"/>
<reference evidence="1 2" key="1">
    <citation type="submission" date="2019-12" db="EMBL/GenBank/DDBJ databases">
        <title>Salinicoccus cyprini sp. nov., isolated from gastro-intestinal tract of mirror carp, Cyprinus carpio var. specularis, collected from Gobind Sagar Reservoir, Himachal Pradesh, India.</title>
        <authorList>
            <person name="Talwar C."/>
            <person name="Singh A.K."/>
            <person name="Lal R."/>
            <person name="Negi R.K."/>
        </authorList>
    </citation>
    <scope>NUCLEOTIDE SEQUENCE [LARGE SCALE GENOMIC DNA]</scope>
    <source>
        <strain evidence="1 2">J-82</strain>
    </source>
</reference>
<organism evidence="1 2">
    <name type="scientific">Salinicoccus hispanicus</name>
    <dbReference type="NCBI Taxonomy" id="157225"/>
    <lineage>
        <taxon>Bacteria</taxon>
        <taxon>Bacillati</taxon>
        <taxon>Bacillota</taxon>
        <taxon>Bacilli</taxon>
        <taxon>Bacillales</taxon>
        <taxon>Staphylococcaceae</taxon>
        <taxon>Salinicoccus</taxon>
    </lineage>
</organism>
<dbReference type="OrthoDB" id="2863289at2"/>
<accession>A0A6N8U3B9</accession>
<comment type="caution">
    <text evidence="1">The sequence shown here is derived from an EMBL/GenBank/DDBJ whole genome shotgun (WGS) entry which is preliminary data.</text>
</comment>
<protein>
    <submittedName>
        <fullName evidence="1">Uncharacterized protein</fullName>
    </submittedName>
</protein>
<keyword evidence="2" id="KW-1185">Reference proteome</keyword>
<name>A0A6N8U3B9_9STAP</name>
<dbReference type="AlphaFoldDB" id="A0A6N8U3B9"/>
<evidence type="ECO:0000313" key="2">
    <source>
        <dbReference type="Proteomes" id="UP000436284"/>
    </source>
</evidence>
<sequence length="48" mass="5551">MENGERGDGFYTVISQADAAYEALDDRFDTLLEDYFVDVRTELIEVEE</sequence>
<gene>
    <name evidence="1" type="ORF">GQ671_11075</name>
</gene>